<name>A0A072NIA3_SCHAZ</name>
<protein>
    <submittedName>
        <fullName evidence="1">Uncharacterized protein</fullName>
    </submittedName>
</protein>
<proteinExistence type="predicted"/>
<reference evidence="1 2" key="1">
    <citation type="submission" date="2014-04" db="EMBL/GenBank/DDBJ databases">
        <title>Draft genome sequence of Bacillus azotoformans MEV2011, a (co-) denitrifying strain unable to grow in the presence of oxygen.</title>
        <authorList>
            <person name="Nielsen M."/>
            <person name="Schreiber L."/>
            <person name="Finster K."/>
            <person name="Schramm A."/>
        </authorList>
    </citation>
    <scope>NUCLEOTIDE SEQUENCE [LARGE SCALE GENOMIC DNA]</scope>
    <source>
        <strain evidence="1 2">MEV2011</strain>
    </source>
</reference>
<organism evidence="1 2">
    <name type="scientific">Schinkia azotoformans MEV2011</name>
    <dbReference type="NCBI Taxonomy" id="1348973"/>
    <lineage>
        <taxon>Bacteria</taxon>
        <taxon>Bacillati</taxon>
        <taxon>Bacillota</taxon>
        <taxon>Bacilli</taxon>
        <taxon>Bacillales</taxon>
        <taxon>Bacillaceae</taxon>
        <taxon>Calidifontibacillus/Schinkia group</taxon>
        <taxon>Schinkia</taxon>
    </lineage>
</organism>
<evidence type="ECO:0000313" key="2">
    <source>
        <dbReference type="Proteomes" id="UP000027936"/>
    </source>
</evidence>
<sequence length="74" mass="8860">MSVQREEIHKMIDRFSEKNLSKIKETLETLLKYEDEIEEENPTKEEKIIIDEALKEDFHSFEEIFGDSLNEKKA</sequence>
<dbReference type="RefSeq" id="WP_035197015.1">
    <property type="nucleotide sequence ID" value="NZ_JJRY01000016.1"/>
</dbReference>
<dbReference type="AlphaFoldDB" id="A0A072NIA3"/>
<accession>A0A072NIA3</accession>
<dbReference type="PATRIC" id="fig|1348973.3.peg.3342"/>
<evidence type="ECO:0000313" key="1">
    <source>
        <dbReference type="EMBL" id="KEF37221.1"/>
    </source>
</evidence>
<comment type="caution">
    <text evidence="1">The sequence shown here is derived from an EMBL/GenBank/DDBJ whole genome shotgun (WGS) entry which is preliminary data.</text>
</comment>
<dbReference type="EMBL" id="JJRY01000016">
    <property type="protein sequence ID" value="KEF37221.1"/>
    <property type="molecule type" value="Genomic_DNA"/>
</dbReference>
<gene>
    <name evidence="1" type="ORF">M670_03467</name>
</gene>
<dbReference type="Proteomes" id="UP000027936">
    <property type="component" value="Unassembled WGS sequence"/>
</dbReference>